<dbReference type="RefSeq" id="WP_267186855.1">
    <property type="nucleotide sequence ID" value="NZ_JAPMKV010000010.1"/>
</dbReference>
<dbReference type="EMBL" id="JAPMKV010000010">
    <property type="protein sequence ID" value="MCX7445834.1"/>
    <property type="molecule type" value="Genomic_DNA"/>
</dbReference>
<proteinExistence type="predicted"/>
<dbReference type="Proteomes" id="UP001081709">
    <property type="component" value="Unassembled WGS sequence"/>
</dbReference>
<comment type="caution">
    <text evidence="1">The sequence shown here is derived from an EMBL/GenBank/DDBJ whole genome shotgun (WGS) entry which is preliminary data.</text>
</comment>
<gene>
    <name evidence="1" type="ORF">OS125_11385</name>
</gene>
<evidence type="ECO:0000313" key="2">
    <source>
        <dbReference type="Proteomes" id="UP001081709"/>
    </source>
</evidence>
<evidence type="ECO:0000313" key="1">
    <source>
        <dbReference type="EMBL" id="MCX7445834.1"/>
    </source>
</evidence>
<name>A0ABT3WXU7_9CORY</name>
<organism evidence="1 2">
    <name type="scientific">Corynebacterium pygosceleis</name>
    <dbReference type="NCBI Taxonomy" id="2800406"/>
    <lineage>
        <taxon>Bacteria</taxon>
        <taxon>Bacillati</taxon>
        <taxon>Actinomycetota</taxon>
        <taxon>Actinomycetes</taxon>
        <taxon>Mycobacteriales</taxon>
        <taxon>Corynebacteriaceae</taxon>
        <taxon>Corynebacterium</taxon>
    </lineage>
</organism>
<sequence>MPGQGWAVILDADLTERLHEVAAEAAATITPGRGFNQDAEELCDWLIFNAFLCMELEWHEDLHDEIHTQIHQLEHALGTHTGKRPEGRVSALTVSYRLIGQGYDVSAKDLRNWLARGHITAHKTPSGQNTYLMSEVVAYLAKR</sequence>
<reference evidence="1" key="1">
    <citation type="submission" date="2022-11" db="EMBL/GenBank/DDBJ databases">
        <title>Corynebacterium sp. isolated from Penguins.</title>
        <authorList>
            <person name="Sedlar K."/>
            <person name="Svec P."/>
        </authorList>
    </citation>
    <scope>NUCLEOTIDE SEQUENCE</scope>
    <source>
        <strain evidence="1">P7003</strain>
    </source>
</reference>
<keyword evidence="2" id="KW-1185">Reference proteome</keyword>
<accession>A0ABT3WXU7</accession>
<protein>
    <submittedName>
        <fullName evidence="1">Uncharacterized protein</fullName>
    </submittedName>
</protein>